<feature type="compositionally biased region" description="Basic and acidic residues" evidence="1">
    <location>
        <begin position="41"/>
        <end position="58"/>
    </location>
</feature>
<protein>
    <submittedName>
        <fullName evidence="2">Uncharacterized protein</fullName>
    </submittedName>
</protein>
<feature type="region of interest" description="Disordered" evidence="1">
    <location>
        <begin position="16"/>
        <end position="61"/>
    </location>
</feature>
<organism evidence="2 3">
    <name type="scientific">Malus domestica</name>
    <name type="common">Apple</name>
    <name type="synonym">Pyrus malus</name>
    <dbReference type="NCBI Taxonomy" id="3750"/>
    <lineage>
        <taxon>Eukaryota</taxon>
        <taxon>Viridiplantae</taxon>
        <taxon>Streptophyta</taxon>
        <taxon>Embryophyta</taxon>
        <taxon>Tracheophyta</taxon>
        <taxon>Spermatophyta</taxon>
        <taxon>Magnoliopsida</taxon>
        <taxon>eudicotyledons</taxon>
        <taxon>Gunneridae</taxon>
        <taxon>Pentapetalae</taxon>
        <taxon>rosids</taxon>
        <taxon>fabids</taxon>
        <taxon>Rosales</taxon>
        <taxon>Rosaceae</taxon>
        <taxon>Amygdaloideae</taxon>
        <taxon>Maleae</taxon>
        <taxon>Malus</taxon>
    </lineage>
</organism>
<dbReference type="AlphaFoldDB" id="A0A498IGK1"/>
<proteinExistence type="predicted"/>
<keyword evidence="3" id="KW-1185">Reference proteome</keyword>
<evidence type="ECO:0000256" key="1">
    <source>
        <dbReference type="SAM" id="MobiDB-lite"/>
    </source>
</evidence>
<accession>A0A498IGK1</accession>
<evidence type="ECO:0000313" key="3">
    <source>
        <dbReference type="Proteomes" id="UP000290289"/>
    </source>
</evidence>
<comment type="caution">
    <text evidence="2">The sequence shown here is derived from an EMBL/GenBank/DDBJ whole genome shotgun (WGS) entry which is preliminary data.</text>
</comment>
<feature type="compositionally biased region" description="Polar residues" evidence="1">
    <location>
        <begin position="88"/>
        <end position="97"/>
    </location>
</feature>
<dbReference type="EMBL" id="RDQH01000338">
    <property type="protein sequence ID" value="RXH82496.1"/>
    <property type="molecule type" value="Genomic_DNA"/>
</dbReference>
<feature type="region of interest" description="Disordered" evidence="1">
    <location>
        <begin position="77"/>
        <end position="107"/>
    </location>
</feature>
<evidence type="ECO:0000313" key="2">
    <source>
        <dbReference type="EMBL" id="RXH82496.1"/>
    </source>
</evidence>
<sequence>MQHHILVDGLLALQMENSSSPDSSDCSTKKKSDSDVSIPKKNGDKCAVEGNQESKSENGRIAGNIHFKVPAGFRLIDSSVPPVKRPSDSCQSAGRNGSKTKRMRGPEISAVKTGEHVDHVRDNESICSSVSRYRYVLCG</sequence>
<reference evidence="2 3" key="1">
    <citation type="submission" date="2018-10" db="EMBL/GenBank/DDBJ databases">
        <title>A high-quality apple genome assembly.</title>
        <authorList>
            <person name="Hu J."/>
        </authorList>
    </citation>
    <scope>NUCLEOTIDE SEQUENCE [LARGE SCALE GENOMIC DNA]</scope>
    <source>
        <strain evidence="3">cv. HFTH1</strain>
        <tissue evidence="2">Young leaf</tissue>
    </source>
</reference>
<name>A0A498IGK1_MALDO</name>
<gene>
    <name evidence="2" type="ORF">DVH24_036837</name>
</gene>
<dbReference type="Proteomes" id="UP000290289">
    <property type="component" value="Chromosome 12"/>
</dbReference>